<keyword evidence="5" id="KW-1185">Reference proteome</keyword>
<dbReference type="PANTHER" id="PTHR30534:SF0">
    <property type="entry name" value="FLAGELLAR MOTOR SWITCH PROTEIN FLIG"/>
    <property type="match status" value="1"/>
</dbReference>
<evidence type="ECO:0000259" key="1">
    <source>
        <dbReference type="Pfam" id="PF01706"/>
    </source>
</evidence>
<evidence type="ECO:0000259" key="2">
    <source>
        <dbReference type="Pfam" id="PF14841"/>
    </source>
</evidence>
<sequence>MADSSSMDGMTPVQQAAVLLMLLDEEQSSAFIGGLEPAQAEALGTAMVQIAEVDQTATSSVIANFLDNVGEAAPVSGGASAARTMFSRALGDARAAQMLGAAMPSSTPPDAPELQWIARAQLAELLTQEHPQAIAAALSLVPANVASDILPHLDADVQTDCLMRLARMDELSSAAVALIREAYSGGVLPVGFSIPINQISGIDVTVDILKMLPPAQAKALQERMMESDKELAETIDERMLIFEDLLTIDGRAMQQVIAAVPQDLLASALRGAGDDLKAHILKGMSTRAAQTLEDTMKSAKPASRDDVERARSEIMRTVRQLADKGDIMIGGGDDLV</sequence>
<dbReference type="Proteomes" id="UP000722336">
    <property type="component" value="Unassembled WGS sequence"/>
</dbReference>
<gene>
    <name evidence="4" type="ORF">KCG44_09425</name>
</gene>
<dbReference type="EMBL" id="JAGSPA010000003">
    <property type="protein sequence ID" value="MBV7257002.1"/>
    <property type="molecule type" value="Genomic_DNA"/>
</dbReference>
<feature type="domain" description="Flagellar motor switch protein FliG middle" evidence="2">
    <location>
        <begin position="120"/>
        <end position="181"/>
    </location>
</feature>
<dbReference type="InterPro" id="IPR032779">
    <property type="entry name" value="FliG_M"/>
</dbReference>
<dbReference type="Pfam" id="PF01706">
    <property type="entry name" value="FliG_C"/>
    <property type="match status" value="1"/>
</dbReference>
<dbReference type="InterPro" id="IPR000090">
    <property type="entry name" value="Flg_Motor_Flig"/>
</dbReference>
<dbReference type="RefSeq" id="WP_218445842.1">
    <property type="nucleotide sequence ID" value="NZ_JAGSPA010000003.1"/>
</dbReference>
<feature type="domain" description="Flagellar motor switch protein FliG C-terminal" evidence="1">
    <location>
        <begin position="223"/>
        <end position="329"/>
    </location>
</feature>
<accession>A0ABS6SF33</accession>
<feature type="domain" description="Flagellar motor switch protein FliG N-terminal" evidence="3">
    <location>
        <begin position="10"/>
        <end position="105"/>
    </location>
</feature>
<dbReference type="InterPro" id="IPR023087">
    <property type="entry name" value="Flg_Motor_Flig_C"/>
</dbReference>
<evidence type="ECO:0000313" key="4">
    <source>
        <dbReference type="EMBL" id="MBV7257002.1"/>
    </source>
</evidence>
<dbReference type="PANTHER" id="PTHR30534">
    <property type="entry name" value="FLAGELLAR MOTOR SWITCH PROTEIN FLIG"/>
    <property type="match status" value="1"/>
</dbReference>
<organism evidence="4 5">
    <name type="scientific">Pacificimonas pallii</name>
    <dbReference type="NCBI Taxonomy" id="2827236"/>
    <lineage>
        <taxon>Bacteria</taxon>
        <taxon>Pseudomonadati</taxon>
        <taxon>Pseudomonadota</taxon>
        <taxon>Alphaproteobacteria</taxon>
        <taxon>Sphingomonadales</taxon>
        <taxon>Sphingosinicellaceae</taxon>
        <taxon>Pacificimonas</taxon>
    </lineage>
</organism>
<evidence type="ECO:0000259" key="3">
    <source>
        <dbReference type="Pfam" id="PF14842"/>
    </source>
</evidence>
<dbReference type="InterPro" id="IPR028263">
    <property type="entry name" value="FliG_N"/>
</dbReference>
<dbReference type="Pfam" id="PF14841">
    <property type="entry name" value="FliG_M"/>
    <property type="match status" value="1"/>
</dbReference>
<proteinExistence type="predicted"/>
<evidence type="ECO:0008006" key="6">
    <source>
        <dbReference type="Google" id="ProtNLM"/>
    </source>
</evidence>
<name>A0ABS6SF33_9SPHN</name>
<reference evidence="4 5" key="1">
    <citation type="submission" date="2021-04" db="EMBL/GenBank/DDBJ databases">
        <authorList>
            <person name="Pira H."/>
            <person name="Risdian C."/>
            <person name="Wink J."/>
        </authorList>
    </citation>
    <scope>NUCLEOTIDE SEQUENCE [LARGE SCALE GENOMIC DNA]</scope>
    <source>
        <strain evidence="4 5">WHA3</strain>
    </source>
</reference>
<comment type="caution">
    <text evidence="4">The sequence shown here is derived from an EMBL/GenBank/DDBJ whole genome shotgun (WGS) entry which is preliminary data.</text>
</comment>
<protein>
    <recommendedName>
        <fullName evidence="6">Flagellar motor switch protein FliG</fullName>
    </recommendedName>
</protein>
<dbReference type="Pfam" id="PF14842">
    <property type="entry name" value="FliG_N"/>
    <property type="match status" value="1"/>
</dbReference>
<evidence type="ECO:0000313" key="5">
    <source>
        <dbReference type="Proteomes" id="UP000722336"/>
    </source>
</evidence>